<feature type="domain" description="MHYT" evidence="2">
    <location>
        <begin position="23"/>
        <end position="222"/>
    </location>
</feature>
<dbReference type="Proteomes" id="UP001147747">
    <property type="component" value="Unassembled WGS sequence"/>
</dbReference>
<dbReference type="Pfam" id="PF03707">
    <property type="entry name" value="MHYT"/>
    <property type="match status" value="2"/>
</dbReference>
<sequence>MPTEGTQDGGPSVNPGALVHVTYLAGYIFLSYVISWMGCATTLELLHRRTSRSGFYNWYLLLTSSITMGGIGIWCMHFIGNRAIVLGSGEKEIQILYNVAFTGTSFVLPVIVLLVAFYSVGVEEKASYLRILTGGLLTGSSVCGMHYVGQLGIANYKCSYHVANVVGSAIIAIFSSTAALGIFFRWRATWTDSWWRRGICACLLATAVSGMHWTATVGTIYKERDSSMKHGTQLSRSQVVIICAVLACVSCVILSACAIVAGGNRRRSTTRAHQLVLACAYFDPAGRVMVTPQALLPTKKIVDHYIGRTFKDDDLTRTHPTFLWAFRASRNWGVVKDLIPFMRNRLESEQHAIQKHVLSRGVVMDKDTELQTNFDTLFKQLFCVSAQELSNELRQPLEDLGTLYDDVLSTAIPVSRFSRAIGRTSLRTGKGQLMFSVRQLQKHEANRLASSGFRFATIEHVTATLSRRIHVPEVNLLDHLRDMRDYASSNRGFSEGVHLISFVMRPTVQDHFEILTTKGTGNPLPSATLPIKRLNVQHLDILSHMEGWSMNTCLKYLQSKAAIQNDKAMDEFREYLVRGVTSLASSLPEDMRAAATFSARPLVAPCHSAARSADEIQQTQQCTLLTFCVVGTLDTQVPNPDFTFTPFRLFRVQQQVNDTFADREGFSRELNQELFCTDVRSGSNASESDMASSKRSAILRMWPSRKNNTSLQSRRTSQESLVDLKATALGDITVQKEVRVDVTRLNENNAVQNARGTHDAVIAAGDGAITPTTYVDELYSLCYAPGIRLRPDSTLRASRHSNKS</sequence>
<keyword evidence="1" id="KW-1133">Transmembrane helix</keyword>
<feature type="transmembrane region" description="Helical" evidence="1">
    <location>
        <begin position="239"/>
        <end position="261"/>
    </location>
</feature>
<keyword evidence="4" id="KW-1185">Reference proteome</keyword>
<reference evidence="3" key="2">
    <citation type="journal article" date="2023" name="IMA Fungus">
        <title>Comparative genomic study of the Penicillium genus elucidates a diverse pangenome and 15 lateral gene transfer events.</title>
        <authorList>
            <person name="Petersen C."/>
            <person name="Sorensen T."/>
            <person name="Nielsen M.R."/>
            <person name="Sondergaard T.E."/>
            <person name="Sorensen J.L."/>
            <person name="Fitzpatrick D.A."/>
            <person name="Frisvad J.C."/>
            <person name="Nielsen K.L."/>
        </authorList>
    </citation>
    <scope>NUCLEOTIDE SEQUENCE</scope>
    <source>
        <strain evidence="3">IBT 29677</strain>
    </source>
</reference>
<feature type="transmembrane region" description="Helical" evidence="1">
    <location>
        <begin position="160"/>
        <end position="186"/>
    </location>
</feature>
<accession>A0A9X0BAK1</accession>
<dbReference type="AlphaFoldDB" id="A0A9X0BAK1"/>
<dbReference type="InterPro" id="IPR005330">
    <property type="entry name" value="MHYT_dom"/>
</dbReference>
<comment type="caution">
    <text evidence="3">The sequence shown here is derived from an EMBL/GenBank/DDBJ whole genome shotgun (WGS) entry which is preliminary data.</text>
</comment>
<dbReference type="OrthoDB" id="264015at2759"/>
<reference evidence="3" key="1">
    <citation type="submission" date="2022-12" db="EMBL/GenBank/DDBJ databases">
        <authorList>
            <person name="Petersen C."/>
        </authorList>
    </citation>
    <scope>NUCLEOTIDE SEQUENCE</scope>
    <source>
        <strain evidence="3">IBT 29677</strain>
    </source>
</reference>
<dbReference type="PROSITE" id="PS50924">
    <property type="entry name" value="MHYT"/>
    <property type="match status" value="1"/>
</dbReference>
<feature type="transmembrane region" description="Helical" evidence="1">
    <location>
        <begin position="99"/>
        <end position="121"/>
    </location>
</feature>
<feature type="transmembrane region" description="Helical" evidence="1">
    <location>
        <begin position="198"/>
        <end position="219"/>
    </location>
</feature>
<name>A0A9X0BAK1_9EURO</name>
<feature type="transmembrane region" description="Helical" evidence="1">
    <location>
        <begin position="128"/>
        <end position="148"/>
    </location>
</feature>
<evidence type="ECO:0000313" key="3">
    <source>
        <dbReference type="EMBL" id="KAJ5397818.1"/>
    </source>
</evidence>
<evidence type="ECO:0000313" key="4">
    <source>
        <dbReference type="Proteomes" id="UP001147747"/>
    </source>
</evidence>
<evidence type="ECO:0000256" key="1">
    <source>
        <dbReference type="SAM" id="Phobius"/>
    </source>
</evidence>
<dbReference type="PANTHER" id="PTHR35152:SF1">
    <property type="entry name" value="DOMAIN SIGNALLING PROTEIN, PUTATIVE (AFU_ORTHOLOGUE AFUA_5G11310)-RELATED"/>
    <property type="match status" value="1"/>
</dbReference>
<protein>
    <recommendedName>
        <fullName evidence="2">MHYT domain-containing protein</fullName>
    </recommendedName>
</protein>
<keyword evidence="1" id="KW-0472">Membrane</keyword>
<dbReference type="GeneID" id="81369548"/>
<organism evidence="3 4">
    <name type="scientific">Penicillium cosmopolitanum</name>
    <dbReference type="NCBI Taxonomy" id="1131564"/>
    <lineage>
        <taxon>Eukaryota</taxon>
        <taxon>Fungi</taxon>
        <taxon>Dikarya</taxon>
        <taxon>Ascomycota</taxon>
        <taxon>Pezizomycotina</taxon>
        <taxon>Eurotiomycetes</taxon>
        <taxon>Eurotiomycetidae</taxon>
        <taxon>Eurotiales</taxon>
        <taxon>Aspergillaceae</taxon>
        <taxon>Penicillium</taxon>
    </lineage>
</organism>
<dbReference type="RefSeq" id="XP_056489870.1">
    <property type="nucleotide sequence ID" value="XM_056630568.1"/>
</dbReference>
<evidence type="ECO:0000259" key="2">
    <source>
        <dbReference type="PROSITE" id="PS50924"/>
    </source>
</evidence>
<feature type="transmembrane region" description="Helical" evidence="1">
    <location>
        <begin position="58"/>
        <end position="79"/>
    </location>
</feature>
<keyword evidence="1" id="KW-0812">Transmembrane</keyword>
<feature type="transmembrane region" description="Helical" evidence="1">
    <location>
        <begin position="24"/>
        <end position="46"/>
    </location>
</feature>
<dbReference type="EMBL" id="JAPZBU010000006">
    <property type="protein sequence ID" value="KAJ5397818.1"/>
    <property type="molecule type" value="Genomic_DNA"/>
</dbReference>
<dbReference type="PANTHER" id="PTHR35152">
    <property type="entry name" value="DOMAIN SIGNALLING PROTEIN, PUTATIVE (AFU_ORTHOLOGUE AFUA_5G11310)-RELATED"/>
    <property type="match status" value="1"/>
</dbReference>
<gene>
    <name evidence="3" type="ORF">N7509_005931</name>
</gene>
<proteinExistence type="predicted"/>